<sequence length="371" mass="42001">MTASLGKTCMLRLGVDINNIKINTNKVGRRVWKSDLVGKFSVKGAFDVIRPKGQTIWWSKYLYRKAIHSRTALCRLCSKGVETLTHLFWNCPFSSSLWSWLETLFNVCIVERNLKSLLLAGDTMSPYLKDLWIRAIWGGTKLIWHARNKKTFKDHIITLDKEKRKWSKLFYDTAFLSKGRMYNNQSDLGILCSLGVPLHPSKNTVIKSYSWKLPRKGEIKINTDGAARGNPGKGGIGCIFRDCKGNVLGTLAKGLGLVTNYTAKCQAIIHGVVSAASNGWLIAWVESDSKAAVEAFNSNNILWNLETEWGNAKKSMKQIRISSNWREANFSTDKIAKRGAHMHDELCEIEVGRPAFLTKIEVPMQEYFRFC</sequence>
<evidence type="ECO:0000313" key="2">
    <source>
        <dbReference type="EMBL" id="KAF6171950.1"/>
    </source>
</evidence>
<dbReference type="GO" id="GO:0003676">
    <property type="term" value="F:nucleic acid binding"/>
    <property type="evidence" value="ECO:0007669"/>
    <property type="project" value="InterPro"/>
</dbReference>
<dbReference type="Gene3D" id="3.30.420.10">
    <property type="entry name" value="Ribonuclease H-like superfamily/Ribonuclease H"/>
    <property type="match status" value="1"/>
</dbReference>
<keyword evidence="3" id="KW-1185">Reference proteome</keyword>
<dbReference type="SUPFAM" id="SSF53098">
    <property type="entry name" value="Ribonuclease H-like"/>
    <property type="match status" value="1"/>
</dbReference>
<reference evidence="2 3" key="1">
    <citation type="journal article" date="2020" name="IScience">
        <title>Genome Sequencing of the Endangered Kingdonia uniflora (Circaeasteraceae, Ranunculales) Reveals Potential Mechanisms of Evolutionary Specialization.</title>
        <authorList>
            <person name="Sun Y."/>
            <person name="Deng T."/>
            <person name="Zhang A."/>
            <person name="Moore M.J."/>
            <person name="Landis J.B."/>
            <person name="Lin N."/>
            <person name="Zhang H."/>
            <person name="Zhang X."/>
            <person name="Huang J."/>
            <person name="Zhang X."/>
            <person name="Sun H."/>
            <person name="Wang H."/>
        </authorList>
    </citation>
    <scope>NUCLEOTIDE SEQUENCE [LARGE SCALE GENOMIC DNA]</scope>
    <source>
        <strain evidence="2">TB1705</strain>
        <tissue evidence="2">Leaf</tissue>
    </source>
</reference>
<dbReference type="AlphaFoldDB" id="A0A7J7NXY2"/>
<proteinExistence type="predicted"/>
<dbReference type="Proteomes" id="UP000541444">
    <property type="component" value="Unassembled WGS sequence"/>
</dbReference>
<protein>
    <recommendedName>
        <fullName evidence="1">RNase H type-1 domain-containing protein</fullName>
    </recommendedName>
</protein>
<comment type="caution">
    <text evidence="2">The sequence shown here is derived from an EMBL/GenBank/DDBJ whole genome shotgun (WGS) entry which is preliminary data.</text>
</comment>
<feature type="domain" description="RNase H type-1" evidence="1">
    <location>
        <begin position="215"/>
        <end position="341"/>
    </location>
</feature>
<evidence type="ECO:0000313" key="3">
    <source>
        <dbReference type="Proteomes" id="UP000541444"/>
    </source>
</evidence>
<organism evidence="2 3">
    <name type="scientific">Kingdonia uniflora</name>
    <dbReference type="NCBI Taxonomy" id="39325"/>
    <lineage>
        <taxon>Eukaryota</taxon>
        <taxon>Viridiplantae</taxon>
        <taxon>Streptophyta</taxon>
        <taxon>Embryophyta</taxon>
        <taxon>Tracheophyta</taxon>
        <taxon>Spermatophyta</taxon>
        <taxon>Magnoliopsida</taxon>
        <taxon>Ranunculales</taxon>
        <taxon>Circaeasteraceae</taxon>
        <taxon>Kingdonia</taxon>
    </lineage>
</organism>
<gene>
    <name evidence="2" type="ORF">GIB67_011847</name>
</gene>
<dbReference type="InterPro" id="IPR036397">
    <property type="entry name" value="RNaseH_sf"/>
</dbReference>
<name>A0A7J7NXY2_9MAGN</name>
<dbReference type="CDD" id="cd06222">
    <property type="entry name" value="RNase_H_like"/>
    <property type="match status" value="1"/>
</dbReference>
<dbReference type="PANTHER" id="PTHR47723">
    <property type="entry name" value="OS05G0353850 PROTEIN"/>
    <property type="match status" value="1"/>
</dbReference>
<dbReference type="PANTHER" id="PTHR47723:SF23">
    <property type="entry name" value="REVERSE TRANSCRIPTASE-LIKE PROTEIN"/>
    <property type="match status" value="1"/>
</dbReference>
<dbReference type="InterPro" id="IPR044730">
    <property type="entry name" value="RNase_H-like_dom_plant"/>
</dbReference>
<dbReference type="OrthoDB" id="1071881at2759"/>
<dbReference type="EMBL" id="JACGCM010000452">
    <property type="protein sequence ID" value="KAF6171950.1"/>
    <property type="molecule type" value="Genomic_DNA"/>
</dbReference>
<accession>A0A7J7NXY2</accession>
<dbReference type="InterPro" id="IPR002156">
    <property type="entry name" value="RNaseH_domain"/>
</dbReference>
<dbReference type="GO" id="GO:0004523">
    <property type="term" value="F:RNA-DNA hybrid ribonuclease activity"/>
    <property type="evidence" value="ECO:0007669"/>
    <property type="project" value="InterPro"/>
</dbReference>
<dbReference type="InterPro" id="IPR053151">
    <property type="entry name" value="RNase_H-like"/>
</dbReference>
<dbReference type="Pfam" id="PF13456">
    <property type="entry name" value="RVT_3"/>
    <property type="match status" value="1"/>
</dbReference>
<dbReference type="InterPro" id="IPR012337">
    <property type="entry name" value="RNaseH-like_sf"/>
</dbReference>
<dbReference type="PROSITE" id="PS50879">
    <property type="entry name" value="RNASE_H_1"/>
    <property type="match status" value="1"/>
</dbReference>
<evidence type="ECO:0000259" key="1">
    <source>
        <dbReference type="PROSITE" id="PS50879"/>
    </source>
</evidence>